<keyword evidence="9" id="KW-1185">Reference proteome</keyword>
<dbReference type="PANTHER" id="PTHR23200">
    <property type="entry name" value="METALLO-BETA-LACTAMASE DOMAIN-CONTAINING PROTEIN 1"/>
    <property type="match status" value="1"/>
</dbReference>
<dbReference type="InterPro" id="IPR039344">
    <property type="entry name" value="MBLAC1"/>
</dbReference>
<dbReference type="Gene3D" id="3.60.15.10">
    <property type="entry name" value="Ribonuclease Z/Hydroxyacylglutathione hydrolase-like"/>
    <property type="match status" value="1"/>
</dbReference>
<dbReference type="InterPro" id="IPR036866">
    <property type="entry name" value="RibonucZ/Hydroxyglut_hydro"/>
</dbReference>
<comment type="caution">
    <text evidence="8">The sequence shown here is derived from an EMBL/GenBank/DDBJ whole genome shotgun (WGS) entry which is preliminary data.</text>
</comment>
<gene>
    <name evidence="8" type="ORF">NP493_461g01006</name>
</gene>
<feature type="domain" description="Metallo-beta-lactamase" evidence="7">
    <location>
        <begin position="2"/>
        <end position="103"/>
    </location>
</feature>
<evidence type="ECO:0000313" key="9">
    <source>
        <dbReference type="Proteomes" id="UP001209878"/>
    </source>
</evidence>
<evidence type="ECO:0000256" key="3">
    <source>
        <dbReference type="ARBA" id="ARBA00014856"/>
    </source>
</evidence>
<sequence>MKGLTPAEIDTVVGTHGHSDHIGNLNLFPHATVIVSYDISRGDTFISSRLGQGEPYKLHEWVEVLPTPGHTGSDVSVVVRNTSIGTVVVAGDLFECKDDLTDSTIWRDVSEQPEVQEKSRQRVLQIADHIVPGHGKMFRVSRPQDC</sequence>
<dbReference type="GO" id="GO:0005829">
    <property type="term" value="C:cytosol"/>
    <property type="evidence" value="ECO:0007669"/>
    <property type="project" value="UniProtKB-SubCell"/>
</dbReference>
<evidence type="ECO:0000256" key="6">
    <source>
        <dbReference type="ARBA" id="ARBA00045869"/>
    </source>
</evidence>
<accession>A0AAD9KZ55</accession>
<dbReference type="EMBL" id="JAODUO010000461">
    <property type="protein sequence ID" value="KAK2180029.1"/>
    <property type="molecule type" value="Genomic_DNA"/>
</dbReference>
<dbReference type="SUPFAM" id="SSF56281">
    <property type="entry name" value="Metallo-hydrolase/oxidoreductase"/>
    <property type="match status" value="1"/>
</dbReference>
<dbReference type="AlphaFoldDB" id="A0AAD9KZ55"/>
<dbReference type="Pfam" id="PF00753">
    <property type="entry name" value="Lactamase_B"/>
    <property type="match status" value="1"/>
</dbReference>
<evidence type="ECO:0000313" key="8">
    <source>
        <dbReference type="EMBL" id="KAK2180029.1"/>
    </source>
</evidence>
<dbReference type="PANTHER" id="PTHR23200:SF48">
    <property type="entry name" value="METALLO-BETA-LACTAMASE DOMAIN-CONTAINING PROTEIN 1"/>
    <property type="match status" value="1"/>
</dbReference>
<name>A0AAD9KZ55_RIDPI</name>
<evidence type="ECO:0000256" key="5">
    <source>
        <dbReference type="ARBA" id="ARBA00044690"/>
    </source>
</evidence>
<dbReference type="CDD" id="cd07711">
    <property type="entry name" value="MBLAC1-like_MBL-fold"/>
    <property type="match status" value="1"/>
</dbReference>
<comment type="subcellular location">
    <subcellularLocation>
        <location evidence="1">Cytoplasm</location>
        <location evidence="1">Cytosol</location>
    </subcellularLocation>
</comment>
<proteinExistence type="predicted"/>
<comment type="subunit">
    <text evidence="2">Homodimer.</text>
</comment>
<comment type="function">
    <text evidence="6">Endoribonuclease that catalyzes the hydrolysis of histone-coding pre-mRNA 3'-end. Involved in histone pre-mRNA processing during the S-phase of the cell cycle, which is required for entering/progressing through S-phase. Cleaves histone pre-mRNA at a major and a minor cleavage site after the 5'-ACCCA-3' and the 5'-ACCCACA-3' sequence, respectively, and located downstream of the stem-loop. May require the presence of the HDE element located at the histone pre-RNA 3'-end to avoid non-specific cleavage.</text>
</comment>
<evidence type="ECO:0000256" key="4">
    <source>
        <dbReference type="ARBA" id="ARBA00032988"/>
    </source>
</evidence>
<dbReference type="Proteomes" id="UP001209878">
    <property type="component" value="Unassembled WGS sequence"/>
</dbReference>
<reference evidence="8" key="1">
    <citation type="journal article" date="2023" name="Mol. Biol. Evol.">
        <title>Third-Generation Sequencing Reveals the Adaptive Role of the Epigenome in Three Deep-Sea Polychaetes.</title>
        <authorList>
            <person name="Perez M."/>
            <person name="Aroh O."/>
            <person name="Sun Y."/>
            <person name="Lan Y."/>
            <person name="Juniper S.K."/>
            <person name="Young C.R."/>
            <person name="Angers B."/>
            <person name="Qian P.Y."/>
        </authorList>
    </citation>
    <scope>NUCLEOTIDE SEQUENCE</scope>
    <source>
        <strain evidence="8">R07B-5</strain>
    </source>
</reference>
<dbReference type="InterPro" id="IPR001279">
    <property type="entry name" value="Metallo-B-lactamas"/>
</dbReference>
<evidence type="ECO:0000256" key="1">
    <source>
        <dbReference type="ARBA" id="ARBA00004514"/>
    </source>
</evidence>
<evidence type="ECO:0000256" key="2">
    <source>
        <dbReference type="ARBA" id="ARBA00011738"/>
    </source>
</evidence>
<organism evidence="8 9">
    <name type="scientific">Ridgeia piscesae</name>
    <name type="common">Tubeworm</name>
    <dbReference type="NCBI Taxonomy" id="27915"/>
    <lineage>
        <taxon>Eukaryota</taxon>
        <taxon>Metazoa</taxon>
        <taxon>Spiralia</taxon>
        <taxon>Lophotrochozoa</taxon>
        <taxon>Annelida</taxon>
        <taxon>Polychaeta</taxon>
        <taxon>Sedentaria</taxon>
        <taxon>Canalipalpata</taxon>
        <taxon>Sabellida</taxon>
        <taxon>Siboglinidae</taxon>
        <taxon>Ridgeia</taxon>
    </lineage>
</organism>
<evidence type="ECO:0000259" key="7">
    <source>
        <dbReference type="Pfam" id="PF00753"/>
    </source>
</evidence>
<protein>
    <recommendedName>
        <fullName evidence="3">Metallo-beta-lactamase domain-containing protein 1</fullName>
    </recommendedName>
    <alternativeName>
        <fullName evidence="4">Endoribonuclease MBLAC1</fullName>
    </alternativeName>
</protein>
<comment type="catalytic activity">
    <reaction evidence="5">
        <text>a ribonucleotidyl-ribonucleotide-RNA + H2O = a 3'-end ribonucleotide-RNA + a 5'-end 5'-phospho-ribonucleoside-RNA + H(+)</text>
        <dbReference type="Rhea" id="RHEA:68096"/>
        <dbReference type="Rhea" id="RHEA-COMP:15179"/>
        <dbReference type="Rhea" id="RHEA-COMP:17355"/>
        <dbReference type="Rhea" id="RHEA-COMP:17428"/>
        <dbReference type="ChEBI" id="CHEBI:15377"/>
        <dbReference type="ChEBI" id="CHEBI:15378"/>
        <dbReference type="ChEBI" id="CHEBI:74896"/>
        <dbReference type="ChEBI" id="CHEBI:138282"/>
        <dbReference type="ChEBI" id="CHEBI:173118"/>
    </reaction>
    <physiologicalReaction direction="left-to-right" evidence="5">
        <dbReference type="Rhea" id="RHEA:68097"/>
    </physiologicalReaction>
</comment>